<sequence length="74" mass="8144">MVTMLPKQYDVAHSHPPAGPPPQLMLVSEPQSVHAARGWAREFIGRRLPTARGERAADIELVVSELVTNAIRYG</sequence>
<gene>
    <name evidence="2" type="ORF">DVH02_08940</name>
</gene>
<proteinExistence type="predicted"/>
<dbReference type="Gene3D" id="3.30.565.10">
    <property type="entry name" value="Histidine kinase-like ATPase, C-terminal domain"/>
    <property type="match status" value="1"/>
</dbReference>
<comment type="caution">
    <text evidence="2">The sequence shown here is derived from an EMBL/GenBank/DDBJ whole genome shotgun (WGS) entry which is preliminary data.</text>
</comment>
<feature type="non-terminal residue" evidence="2">
    <location>
        <position position="74"/>
    </location>
</feature>
<keyword evidence="2" id="KW-0067">ATP-binding</keyword>
<protein>
    <submittedName>
        <fullName evidence="2">ATP-binding protein</fullName>
    </submittedName>
</protein>
<evidence type="ECO:0000256" key="1">
    <source>
        <dbReference type="SAM" id="MobiDB-lite"/>
    </source>
</evidence>
<evidence type="ECO:0000313" key="2">
    <source>
        <dbReference type="EMBL" id="RDG38496.1"/>
    </source>
</evidence>
<accession>A0A370BFM6</accession>
<dbReference type="AlphaFoldDB" id="A0A370BFM6"/>
<evidence type="ECO:0000313" key="3">
    <source>
        <dbReference type="Proteomes" id="UP000253741"/>
    </source>
</evidence>
<dbReference type="EMBL" id="QQNA01000055">
    <property type="protein sequence ID" value="RDG38496.1"/>
    <property type="molecule type" value="Genomic_DNA"/>
</dbReference>
<organism evidence="2 3">
    <name type="scientific">Streptomyces corynorhini</name>
    <dbReference type="NCBI Taxonomy" id="2282652"/>
    <lineage>
        <taxon>Bacteria</taxon>
        <taxon>Bacillati</taxon>
        <taxon>Actinomycetota</taxon>
        <taxon>Actinomycetes</taxon>
        <taxon>Kitasatosporales</taxon>
        <taxon>Streptomycetaceae</taxon>
        <taxon>Streptomyces</taxon>
    </lineage>
</organism>
<feature type="region of interest" description="Disordered" evidence="1">
    <location>
        <begin position="1"/>
        <end position="21"/>
    </location>
</feature>
<name>A0A370BFM6_9ACTN</name>
<dbReference type="InterPro" id="IPR036890">
    <property type="entry name" value="HATPase_C_sf"/>
</dbReference>
<keyword evidence="2" id="KW-0547">Nucleotide-binding</keyword>
<reference evidence="2 3" key="1">
    <citation type="submission" date="2018-07" db="EMBL/GenBank/DDBJ databases">
        <title>Streptomyces species from bats.</title>
        <authorList>
            <person name="Dunlap C."/>
        </authorList>
    </citation>
    <scope>NUCLEOTIDE SEQUENCE [LARGE SCALE GENOMIC DNA]</scope>
    <source>
        <strain evidence="2 3">AC230</strain>
    </source>
</reference>
<dbReference type="GO" id="GO:0005524">
    <property type="term" value="F:ATP binding"/>
    <property type="evidence" value="ECO:0007669"/>
    <property type="project" value="UniProtKB-KW"/>
</dbReference>
<dbReference type="Proteomes" id="UP000253741">
    <property type="component" value="Unassembled WGS sequence"/>
</dbReference>
<keyword evidence="3" id="KW-1185">Reference proteome</keyword>